<organism evidence="1 2">
    <name type="scientific">Gemmata palustris</name>
    <dbReference type="NCBI Taxonomy" id="2822762"/>
    <lineage>
        <taxon>Bacteria</taxon>
        <taxon>Pseudomonadati</taxon>
        <taxon>Planctomycetota</taxon>
        <taxon>Planctomycetia</taxon>
        <taxon>Gemmatales</taxon>
        <taxon>Gemmataceae</taxon>
        <taxon>Gemmata</taxon>
    </lineage>
</organism>
<accession>A0ABS5BU28</accession>
<sequence>MLRDIFGNPIRPVTVEPSWLTSTVTALANGIYTEKAFDRLPILADALMDAGCSHDDLLNHLRSDGPHVRGCWALDLVLGKT</sequence>
<proteinExistence type="predicted"/>
<protein>
    <submittedName>
        <fullName evidence="1">Uncharacterized protein</fullName>
    </submittedName>
</protein>
<keyword evidence="2" id="KW-1185">Reference proteome</keyword>
<evidence type="ECO:0000313" key="2">
    <source>
        <dbReference type="Proteomes" id="UP000676565"/>
    </source>
</evidence>
<dbReference type="EMBL" id="JAGKQQ010000001">
    <property type="protein sequence ID" value="MBP3957234.1"/>
    <property type="molecule type" value="Genomic_DNA"/>
</dbReference>
<reference evidence="1 2" key="1">
    <citation type="submission" date="2021-04" db="EMBL/GenBank/DDBJ databases">
        <authorList>
            <person name="Ivanova A."/>
        </authorList>
    </citation>
    <scope>NUCLEOTIDE SEQUENCE [LARGE SCALE GENOMIC DNA]</scope>
    <source>
        <strain evidence="1 2">G18</strain>
    </source>
</reference>
<comment type="caution">
    <text evidence="1">The sequence shown here is derived from an EMBL/GenBank/DDBJ whole genome shotgun (WGS) entry which is preliminary data.</text>
</comment>
<gene>
    <name evidence="1" type="ORF">J8F10_18390</name>
</gene>
<dbReference type="Proteomes" id="UP000676565">
    <property type="component" value="Unassembled WGS sequence"/>
</dbReference>
<name>A0ABS5BU28_9BACT</name>
<evidence type="ECO:0000313" key="1">
    <source>
        <dbReference type="EMBL" id="MBP3957234.1"/>
    </source>
</evidence>